<keyword evidence="3" id="KW-0964">Secreted</keyword>
<keyword evidence="4 6" id="KW-0732">Signal</keyword>
<dbReference type="Gene3D" id="1.10.238.20">
    <property type="entry name" value="Pheromone/general odorant binding protein domain"/>
    <property type="match status" value="1"/>
</dbReference>
<feature type="chain" id="PRO_5003089029" evidence="6">
    <location>
        <begin position="20"/>
        <end position="134"/>
    </location>
</feature>
<dbReference type="STRING" id="7070.D6WAD0"/>
<evidence type="ECO:0000256" key="4">
    <source>
        <dbReference type="ARBA" id="ARBA00022729"/>
    </source>
</evidence>
<dbReference type="OrthoDB" id="6693014at2759"/>
<evidence type="ECO:0000256" key="6">
    <source>
        <dbReference type="SAM" id="SignalP"/>
    </source>
</evidence>
<dbReference type="GO" id="GO:0005615">
    <property type="term" value="C:extracellular space"/>
    <property type="evidence" value="ECO:0000318"/>
    <property type="project" value="GO_Central"/>
</dbReference>
<accession>D6WAD0</accession>
<sequence length="134" mass="14886">MNFFAICLCFVASTVGVSSEENDINEIRSVEENCQKQTGVSVEKVNNFELVDDPLVKENALCILKAYGIMDEDGNIYEDKLKEQITSELGEKNAEQVAKKCTIKKESPQETAHESLWCVGEQKPIPGASPDEKN</sequence>
<name>D6WAD0_TRICA</name>
<dbReference type="AlphaFoldDB" id="D6WAD0"/>
<evidence type="ECO:0000313" key="8">
    <source>
        <dbReference type="Proteomes" id="UP000007266"/>
    </source>
</evidence>
<protein>
    <submittedName>
        <fullName evidence="7">Odorant binding protein C18</fullName>
    </submittedName>
</protein>
<dbReference type="SUPFAM" id="SSF47565">
    <property type="entry name" value="Insect pheromone/odorant-binding proteins"/>
    <property type="match status" value="1"/>
</dbReference>
<feature type="compositionally biased region" description="Basic and acidic residues" evidence="5">
    <location>
        <begin position="104"/>
        <end position="113"/>
    </location>
</feature>
<evidence type="ECO:0000256" key="5">
    <source>
        <dbReference type="SAM" id="MobiDB-lite"/>
    </source>
</evidence>
<dbReference type="PANTHER" id="PTHR11857:SF43">
    <property type="entry name" value="GEO07291P1-RELATED"/>
    <property type="match status" value="1"/>
</dbReference>
<dbReference type="KEGG" id="tca:100141759"/>
<dbReference type="PhylomeDB" id="D6WAD0"/>
<dbReference type="PANTHER" id="PTHR11857">
    <property type="entry name" value="ODORANT BINDING PROTEIN-RELATED"/>
    <property type="match status" value="1"/>
</dbReference>
<dbReference type="CDD" id="cd23992">
    <property type="entry name" value="PBP_GOBP"/>
    <property type="match status" value="1"/>
</dbReference>
<dbReference type="EMBL" id="KQ971312">
    <property type="protein sequence ID" value="EEZ99197.1"/>
    <property type="molecule type" value="Genomic_DNA"/>
</dbReference>
<reference evidence="7 8" key="2">
    <citation type="journal article" date="2010" name="Nucleic Acids Res.">
        <title>BeetleBase in 2010: revisions to provide comprehensive genomic information for Tribolium castaneum.</title>
        <authorList>
            <person name="Kim H.S."/>
            <person name="Murphy T."/>
            <person name="Xia J."/>
            <person name="Caragea D."/>
            <person name="Park Y."/>
            <person name="Beeman R.W."/>
            <person name="Lorenzen M.D."/>
            <person name="Butcher S."/>
            <person name="Manak J.R."/>
            <person name="Brown S.J."/>
        </authorList>
    </citation>
    <scope>GENOME REANNOTATION</scope>
    <source>
        <strain evidence="7 8">Georgia GA2</strain>
    </source>
</reference>
<evidence type="ECO:0000256" key="3">
    <source>
        <dbReference type="ARBA" id="ARBA00022525"/>
    </source>
</evidence>
<comment type="similarity">
    <text evidence="2">Belongs to the PBP/GOBP family.</text>
</comment>
<dbReference type="InterPro" id="IPR006170">
    <property type="entry name" value="PBP/GOBP"/>
</dbReference>
<feature type="signal peptide" evidence="6">
    <location>
        <begin position="1"/>
        <end position="19"/>
    </location>
</feature>
<dbReference type="InterPro" id="IPR036728">
    <property type="entry name" value="PBP_GOBP_sf"/>
</dbReference>
<evidence type="ECO:0000256" key="1">
    <source>
        <dbReference type="ARBA" id="ARBA00004613"/>
    </source>
</evidence>
<organism evidence="7 8">
    <name type="scientific">Tribolium castaneum</name>
    <name type="common">Red flour beetle</name>
    <dbReference type="NCBI Taxonomy" id="7070"/>
    <lineage>
        <taxon>Eukaryota</taxon>
        <taxon>Metazoa</taxon>
        <taxon>Ecdysozoa</taxon>
        <taxon>Arthropoda</taxon>
        <taxon>Hexapoda</taxon>
        <taxon>Insecta</taxon>
        <taxon>Pterygota</taxon>
        <taxon>Neoptera</taxon>
        <taxon>Endopterygota</taxon>
        <taxon>Coleoptera</taxon>
        <taxon>Polyphaga</taxon>
        <taxon>Cucujiformia</taxon>
        <taxon>Tenebrionidae</taxon>
        <taxon>Tenebrionidae incertae sedis</taxon>
        <taxon>Tribolium</taxon>
    </lineage>
</organism>
<dbReference type="Proteomes" id="UP000007266">
    <property type="component" value="Linkage group 2"/>
</dbReference>
<dbReference type="GO" id="GO:0005549">
    <property type="term" value="F:odorant binding"/>
    <property type="evidence" value="ECO:0007669"/>
    <property type="project" value="InterPro"/>
</dbReference>
<dbReference type="SMART" id="SM00708">
    <property type="entry name" value="PhBP"/>
    <property type="match status" value="1"/>
</dbReference>
<dbReference type="SMR" id="D6WAD0"/>
<keyword evidence="8" id="KW-1185">Reference proteome</keyword>
<feature type="region of interest" description="Disordered" evidence="5">
    <location>
        <begin position="104"/>
        <end position="134"/>
    </location>
</feature>
<evidence type="ECO:0000256" key="2">
    <source>
        <dbReference type="ARBA" id="ARBA00008098"/>
    </source>
</evidence>
<gene>
    <name evidence="7" type="primary">TcOBP2A</name>
    <name evidence="7" type="ORF">TcasGA2_TC000426</name>
</gene>
<evidence type="ECO:0000313" key="7">
    <source>
        <dbReference type="EMBL" id="EEZ99197.1"/>
    </source>
</evidence>
<dbReference type="HOGENOM" id="CLU_107288_2_1_1"/>
<dbReference type="Pfam" id="PF01395">
    <property type="entry name" value="PBP_GOBP"/>
    <property type="match status" value="1"/>
</dbReference>
<reference evidence="7 8" key="1">
    <citation type="journal article" date="2008" name="Nature">
        <title>The genome of the model beetle and pest Tribolium castaneum.</title>
        <authorList>
            <consortium name="Tribolium Genome Sequencing Consortium"/>
            <person name="Richards S."/>
            <person name="Gibbs R.A."/>
            <person name="Weinstock G.M."/>
            <person name="Brown S.J."/>
            <person name="Denell R."/>
            <person name="Beeman R.W."/>
            <person name="Gibbs R."/>
            <person name="Beeman R.W."/>
            <person name="Brown S.J."/>
            <person name="Bucher G."/>
            <person name="Friedrich M."/>
            <person name="Grimmelikhuijzen C.J."/>
            <person name="Klingler M."/>
            <person name="Lorenzen M."/>
            <person name="Richards S."/>
            <person name="Roth S."/>
            <person name="Schroder R."/>
            <person name="Tautz D."/>
            <person name="Zdobnov E.M."/>
            <person name="Muzny D."/>
            <person name="Gibbs R.A."/>
            <person name="Weinstock G.M."/>
            <person name="Attaway T."/>
            <person name="Bell S."/>
            <person name="Buhay C.J."/>
            <person name="Chandrabose M.N."/>
            <person name="Chavez D."/>
            <person name="Clerk-Blankenburg K.P."/>
            <person name="Cree A."/>
            <person name="Dao M."/>
            <person name="Davis C."/>
            <person name="Chacko J."/>
            <person name="Dinh H."/>
            <person name="Dugan-Rocha S."/>
            <person name="Fowler G."/>
            <person name="Garner T.T."/>
            <person name="Garnes J."/>
            <person name="Gnirke A."/>
            <person name="Hawes A."/>
            <person name="Hernandez J."/>
            <person name="Hines S."/>
            <person name="Holder M."/>
            <person name="Hume J."/>
            <person name="Jhangiani S.N."/>
            <person name="Joshi V."/>
            <person name="Khan Z.M."/>
            <person name="Jackson L."/>
            <person name="Kovar C."/>
            <person name="Kowis A."/>
            <person name="Lee S."/>
            <person name="Lewis L.R."/>
            <person name="Margolis J."/>
            <person name="Morgan M."/>
            <person name="Nazareth L.V."/>
            <person name="Nguyen N."/>
            <person name="Okwuonu G."/>
            <person name="Parker D."/>
            <person name="Richards S."/>
            <person name="Ruiz S.J."/>
            <person name="Santibanez J."/>
            <person name="Savard J."/>
            <person name="Scherer S.E."/>
            <person name="Schneider B."/>
            <person name="Sodergren E."/>
            <person name="Tautz D."/>
            <person name="Vattahil S."/>
            <person name="Villasana D."/>
            <person name="White C.S."/>
            <person name="Wright R."/>
            <person name="Park Y."/>
            <person name="Beeman R.W."/>
            <person name="Lord J."/>
            <person name="Oppert B."/>
            <person name="Lorenzen M."/>
            <person name="Brown S."/>
            <person name="Wang L."/>
            <person name="Savard J."/>
            <person name="Tautz D."/>
            <person name="Richards S."/>
            <person name="Weinstock G."/>
            <person name="Gibbs R.A."/>
            <person name="Liu Y."/>
            <person name="Worley K."/>
            <person name="Weinstock G."/>
            <person name="Elsik C.G."/>
            <person name="Reese J.T."/>
            <person name="Elhaik E."/>
            <person name="Landan G."/>
            <person name="Graur D."/>
            <person name="Arensburger P."/>
            <person name="Atkinson P."/>
            <person name="Beeman R.W."/>
            <person name="Beidler J."/>
            <person name="Brown S.J."/>
            <person name="Demuth J.P."/>
            <person name="Drury D.W."/>
            <person name="Du Y.Z."/>
            <person name="Fujiwara H."/>
            <person name="Lorenzen M."/>
            <person name="Maselli V."/>
            <person name="Osanai M."/>
            <person name="Park Y."/>
            <person name="Robertson H.M."/>
            <person name="Tu Z."/>
            <person name="Wang J.J."/>
            <person name="Wang S."/>
            <person name="Richards S."/>
            <person name="Song H."/>
            <person name="Zhang L."/>
            <person name="Sodergren E."/>
            <person name="Werner D."/>
            <person name="Stanke M."/>
            <person name="Morgenstern B."/>
            <person name="Solovyev V."/>
            <person name="Kosarev P."/>
            <person name="Brown G."/>
            <person name="Chen H.C."/>
            <person name="Ermolaeva O."/>
            <person name="Hlavina W."/>
            <person name="Kapustin Y."/>
            <person name="Kiryutin B."/>
            <person name="Kitts P."/>
            <person name="Maglott D."/>
            <person name="Pruitt K."/>
            <person name="Sapojnikov V."/>
            <person name="Souvorov A."/>
            <person name="Mackey A.J."/>
            <person name="Waterhouse R.M."/>
            <person name="Wyder S."/>
            <person name="Zdobnov E.M."/>
            <person name="Zdobnov E.M."/>
            <person name="Wyder S."/>
            <person name="Kriventseva E.V."/>
            <person name="Kadowaki T."/>
            <person name="Bork P."/>
            <person name="Aranda M."/>
            <person name="Bao R."/>
            <person name="Beermann A."/>
            <person name="Berns N."/>
            <person name="Bolognesi R."/>
            <person name="Bonneton F."/>
            <person name="Bopp D."/>
            <person name="Brown S.J."/>
            <person name="Bucher G."/>
            <person name="Butts T."/>
            <person name="Chaumot A."/>
            <person name="Denell R.E."/>
            <person name="Ferrier D.E."/>
            <person name="Friedrich M."/>
            <person name="Gordon C.M."/>
            <person name="Jindra M."/>
            <person name="Klingler M."/>
            <person name="Lan Q."/>
            <person name="Lattorff H.M."/>
            <person name="Laudet V."/>
            <person name="von Levetsow C."/>
            <person name="Liu Z."/>
            <person name="Lutz R."/>
            <person name="Lynch J.A."/>
            <person name="da Fonseca R.N."/>
            <person name="Posnien N."/>
            <person name="Reuter R."/>
            <person name="Roth S."/>
            <person name="Savard J."/>
            <person name="Schinko J.B."/>
            <person name="Schmitt C."/>
            <person name="Schoppmeier M."/>
            <person name="Schroder R."/>
            <person name="Shippy T.D."/>
            <person name="Simonnet F."/>
            <person name="Marques-Souza H."/>
            <person name="Tautz D."/>
            <person name="Tomoyasu Y."/>
            <person name="Trauner J."/>
            <person name="Van der Zee M."/>
            <person name="Vervoort M."/>
            <person name="Wittkopp N."/>
            <person name="Wimmer E.A."/>
            <person name="Yang X."/>
            <person name="Jones A.K."/>
            <person name="Sattelle D.B."/>
            <person name="Ebert P.R."/>
            <person name="Nelson D."/>
            <person name="Scott J.G."/>
            <person name="Beeman R.W."/>
            <person name="Muthukrishnan S."/>
            <person name="Kramer K.J."/>
            <person name="Arakane Y."/>
            <person name="Beeman R.W."/>
            <person name="Zhu Q."/>
            <person name="Hogenkamp D."/>
            <person name="Dixit R."/>
            <person name="Oppert B."/>
            <person name="Jiang H."/>
            <person name="Zou Z."/>
            <person name="Marshall J."/>
            <person name="Elpidina E."/>
            <person name="Vinokurov K."/>
            <person name="Oppert C."/>
            <person name="Zou Z."/>
            <person name="Evans J."/>
            <person name="Lu Z."/>
            <person name="Zhao P."/>
            <person name="Sumathipala N."/>
            <person name="Altincicek B."/>
            <person name="Vilcinskas A."/>
            <person name="Williams M."/>
            <person name="Hultmark D."/>
            <person name="Hetru C."/>
            <person name="Jiang H."/>
            <person name="Grimmelikhuijzen C.J."/>
            <person name="Hauser F."/>
            <person name="Cazzamali G."/>
            <person name="Williamson M."/>
            <person name="Park Y."/>
            <person name="Li B."/>
            <person name="Tanaka Y."/>
            <person name="Predel R."/>
            <person name="Neupert S."/>
            <person name="Schachtner J."/>
            <person name="Verleyen P."/>
            <person name="Raible F."/>
            <person name="Bork P."/>
            <person name="Friedrich M."/>
            <person name="Walden K.K."/>
            <person name="Robertson H.M."/>
            <person name="Angeli S."/>
            <person name="Foret S."/>
            <person name="Bucher G."/>
            <person name="Schuetz S."/>
            <person name="Maleszka R."/>
            <person name="Wimmer E.A."/>
            <person name="Beeman R.W."/>
            <person name="Lorenzen M."/>
            <person name="Tomoyasu Y."/>
            <person name="Miller S.C."/>
            <person name="Grossmann D."/>
            <person name="Bucher G."/>
        </authorList>
    </citation>
    <scope>NUCLEOTIDE SEQUENCE [LARGE SCALE GENOMIC DNA]</scope>
    <source>
        <strain evidence="7 8">Georgia GA2</strain>
    </source>
</reference>
<comment type="subcellular location">
    <subcellularLocation>
        <location evidence="1">Secreted</location>
    </subcellularLocation>
</comment>
<proteinExistence type="inferred from homology"/>
<dbReference type="GO" id="GO:0007608">
    <property type="term" value="P:sensory perception of smell"/>
    <property type="evidence" value="ECO:0000318"/>
    <property type="project" value="GO_Central"/>
</dbReference>